<dbReference type="NCBIfam" id="TIGR00071">
    <property type="entry name" value="hisT_truA"/>
    <property type="match status" value="1"/>
</dbReference>
<sequence>MRYFIKLAYNGKAYHGWQYQPNAISVQETLEKVLFTALQAEIPLVGAGRTDAGVHSSEYFAHFDSKEIEHVDKFIYKLNSLLPEDIAVYNLIEVNDEAHARFNASGRSYEYYVVQQKNPFRFETAHYVKNELDVDKMNLAATTLLDYTDFKCFSKSKTDVHTYNCKIVSAQWVKENDVLVFKITADRFLRNMVRAIVGTLLEIGLSKIPVSRLHEILESRDRQEAGTSVPAKALFLAKIEYPTSILNK</sequence>
<dbReference type="OrthoDB" id="9811823at2"/>
<dbReference type="GO" id="GO:0031119">
    <property type="term" value="P:tRNA pseudouridine synthesis"/>
    <property type="evidence" value="ECO:0007669"/>
    <property type="project" value="UniProtKB-UniRule"/>
</dbReference>
<dbReference type="EMBL" id="VORY01000003">
    <property type="protein sequence ID" value="TXD94899.1"/>
    <property type="molecule type" value="Genomic_DNA"/>
</dbReference>
<dbReference type="InterPro" id="IPR020097">
    <property type="entry name" value="PsdUridine_synth_TruA_a/b_dom"/>
</dbReference>
<dbReference type="Gene3D" id="3.30.70.660">
    <property type="entry name" value="Pseudouridine synthase I, catalytic domain, C-terminal subdomain"/>
    <property type="match status" value="1"/>
</dbReference>
<evidence type="ECO:0000259" key="8">
    <source>
        <dbReference type="Pfam" id="PF01416"/>
    </source>
</evidence>
<dbReference type="FunFam" id="3.30.70.580:FF:000001">
    <property type="entry name" value="tRNA pseudouridine synthase A"/>
    <property type="match status" value="1"/>
</dbReference>
<evidence type="ECO:0000256" key="7">
    <source>
        <dbReference type="RuleBase" id="RU003792"/>
    </source>
</evidence>
<evidence type="ECO:0000313" key="9">
    <source>
        <dbReference type="EMBL" id="TXD94899.1"/>
    </source>
</evidence>
<evidence type="ECO:0000256" key="2">
    <source>
        <dbReference type="ARBA" id="ARBA00022694"/>
    </source>
</evidence>
<comment type="function">
    <text evidence="4">Formation of pseudouridine at positions 38, 39 and 40 in the anticodon stem and loop of transfer RNAs.</text>
</comment>
<feature type="active site" description="Nucleophile" evidence="4 5">
    <location>
        <position position="51"/>
    </location>
</feature>
<name>A0A5C6ZW17_9FLAO</name>
<keyword evidence="3 4" id="KW-0413">Isomerase</keyword>
<feature type="binding site" evidence="4 6">
    <location>
        <position position="109"/>
    </location>
    <ligand>
        <name>substrate</name>
    </ligand>
</feature>
<dbReference type="Proteomes" id="UP000321367">
    <property type="component" value="Unassembled WGS sequence"/>
</dbReference>
<reference evidence="9 10" key="1">
    <citation type="submission" date="2019-08" db="EMBL/GenBank/DDBJ databases">
        <title>Genome sequence of Gillisia hiemivivida IC154 (type strain).</title>
        <authorList>
            <person name="Bowman J.P."/>
        </authorList>
    </citation>
    <scope>NUCLEOTIDE SEQUENCE [LARGE SCALE GENOMIC DNA]</scope>
    <source>
        <strain evidence="9 10">IC154</strain>
    </source>
</reference>
<dbReference type="EC" id="5.4.99.12" evidence="4"/>
<dbReference type="PANTHER" id="PTHR11142:SF0">
    <property type="entry name" value="TRNA PSEUDOURIDINE SYNTHASE-LIKE 1"/>
    <property type="match status" value="1"/>
</dbReference>
<dbReference type="HAMAP" id="MF_00171">
    <property type="entry name" value="TruA"/>
    <property type="match status" value="1"/>
</dbReference>
<dbReference type="Gene3D" id="3.30.70.580">
    <property type="entry name" value="Pseudouridine synthase I, catalytic domain, N-terminal subdomain"/>
    <property type="match status" value="1"/>
</dbReference>
<dbReference type="CDD" id="cd02570">
    <property type="entry name" value="PseudoU_synth_EcTruA"/>
    <property type="match status" value="1"/>
</dbReference>
<evidence type="ECO:0000256" key="1">
    <source>
        <dbReference type="ARBA" id="ARBA00009375"/>
    </source>
</evidence>
<evidence type="ECO:0000256" key="4">
    <source>
        <dbReference type="HAMAP-Rule" id="MF_00171"/>
    </source>
</evidence>
<dbReference type="GO" id="GO:0003723">
    <property type="term" value="F:RNA binding"/>
    <property type="evidence" value="ECO:0007669"/>
    <property type="project" value="InterPro"/>
</dbReference>
<evidence type="ECO:0000313" key="10">
    <source>
        <dbReference type="Proteomes" id="UP000321367"/>
    </source>
</evidence>
<evidence type="ECO:0000256" key="3">
    <source>
        <dbReference type="ARBA" id="ARBA00023235"/>
    </source>
</evidence>
<comment type="subunit">
    <text evidence="4">Homodimer.</text>
</comment>
<dbReference type="AlphaFoldDB" id="A0A5C6ZW17"/>
<comment type="similarity">
    <text evidence="1 4 7">Belongs to the tRNA pseudouridine synthase TruA family.</text>
</comment>
<evidence type="ECO:0000256" key="5">
    <source>
        <dbReference type="PIRSR" id="PIRSR001430-1"/>
    </source>
</evidence>
<protein>
    <recommendedName>
        <fullName evidence="4">tRNA pseudouridine synthase A</fullName>
        <ecNumber evidence="4">5.4.99.12</ecNumber>
    </recommendedName>
    <alternativeName>
        <fullName evidence="4">tRNA pseudouridine(38-40) synthase</fullName>
    </alternativeName>
    <alternativeName>
        <fullName evidence="4">tRNA pseudouridylate synthase I</fullName>
    </alternativeName>
    <alternativeName>
        <fullName evidence="4">tRNA-uridine isomerase I</fullName>
    </alternativeName>
</protein>
<keyword evidence="10" id="KW-1185">Reference proteome</keyword>
<organism evidence="9 10">
    <name type="scientific">Gillisia hiemivivida</name>
    <dbReference type="NCBI Taxonomy" id="291190"/>
    <lineage>
        <taxon>Bacteria</taxon>
        <taxon>Pseudomonadati</taxon>
        <taxon>Bacteroidota</taxon>
        <taxon>Flavobacteriia</taxon>
        <taxon>Flavobacteriales</taxon>
        <taxon>Flavobacteriaceae</taxon>
        <taxon>Gillisia</taxon>
    </lineage>
</organism>
<dbReference type="SUPFAM" id="SSF55120">
    <property type="entry name" value="Pseudouridine synthase"/>
    <property type="match status" value="1"/>
</dbReference>
<feature type="domain" description="Pseudouridine synthase I TruA alpha/beta" evidence="8">
    <location>
        <begin position="148"/>
        <end position="242"/>
    </location>
</feature>
<evidence type="ECO:0000256" key="6">
    <source>
        <dbReference type="PIRSR" id="PIRSR001430-2"/>
    </source>
</evidence>
<comment type="catalytic activity">
    <reaction evidence="4 7">
        <text>uridine(38/39/40) in tRNA = pseudouridine(38/39/40) in tRNA</text>
        <dbReference type="Rhea" id="RHEA:22376"/>
        <dbReference type="Rhea" id="RHEA-COMP:10085"/>
        <dbReference type="Rhea" id="RHEA-COMP:10087"/>
        <dbReference type="ChEBI" id="CHEBI:65314"/>
        <dbReference type="ChEBI" id="CHEBI:65315"/>
        <dbReference type="EC" id="5.4.99.12"/>
    </reaction>
</comment>
<gene>
    <name evidence="4 9" type="primary">truA</name>
    <name evidence="9" type="ORF">ES724_05365</name>
</gene>
<accession>A0A5C6ZW17</accession>
<dbReference type="RefSeq" id="WP_146930571.1">
    <property type="nucleotide sequence ID" value="NZ_CBCSHZ010000003.1"/>
</dbReference>
<dbReference type="PANTHER" id="PTHR11142">
    <property type="entry name" value="PSEUDOURIDYLATE SYNTHASE"/>
    <property type="match status" value="1"/>
</dbReference>
<dbReference type="PIRSF" id="PIRSF001430">
    <property type="entry name" value="tRNA_psdUrid_synth"/>
    <property type="match status" value="1"/>
</dbReference>
<dbReference type="InterPro" id="IPR020094">
    <property type="entry name" value="TruA/RsuA/RluB/E/F_N"/>
</dbReference>
<keyword evidence="2 4" id="KW-0819">tRNA processing</keyword>
<dbReference type="InterPro" id="IPR020103">
    <property type="entry name" value="PsdUridine_synth_cat_dom_sf"/>
</dbReference>
<comment type="caution">
    <text evidence="4">Lacks conserved residue(s) required for the propagation of feature annotation.</text>
</comment>
<comment type="caution">
    <text evidence="9">The sequence shown here is derived from an EMBL/GenBank/DDBJ whole genome shotgun (WGS) entry which is preliminary data.</text>
</comment>
<dbReference type="InterPro" id="IPR001406">
    <property type="entry name" value="PsdUridine_synth_TruA"/>
</dbReference>
<dbReference type="Pfam" id="PF01416">
    <property type="entry name" value="PseudoU_synth_1"/>
    <property type="match status" value="1"/>
</dbReference>
<proteinExistence type="inferred from homology"/>
<dbReference type="GO" id="GO:0160147">
    <property type="term" value="F:tRNA pseudouridine(38-40) synthase activity"/>
    <property type="evidence" value="ECO:0007669"/>
    <property type="project" value="UniProtKB-EC"/>
</dbReference>
<dbReference type="InterPro" id="IPR020095">
    <property type="entry name" value="PsdUridine_synth_TruA_C"/>
</dbReference>